<evidence type="ECO:0000313" key="3">
    <source>
        <dbReference type="RefSeq" id="XP_022314536.1"/>
    </source>
</evidence>
<dbReference type="RefSeq" id="XP_022314537.1">
    <property type="nucleotide sequence ID" value="XM_022458829.1"/>
</dbReference>
<dbReference type="GO" id="GO:0006914">
    <property type="term" value="P:autophagy"/>
    <property type="evidence" value="ECO:0007669"/>
    <property type="project" value="TreeGrafter"/>
</dbReference>
<evidence type="ECO:0000313" key="4">
    <source>
        <dbReference type="RefSeq" id="XP_022314537.1"/>
    </source>
</evidence>
<dbReference type="PROSITE" id="PS51835">
    <property type="entry name" value="DENN_C9ORF72"/>
    <property type="match status" value="1"/>
</dbReference>
<dbReference type="GO" id="GO:0005768">
    <property type="term" value="C:endosome"/>
    <property type="evidence" value="ECO:0007669"/>
    <property type="project" value="TreeGrafter"/>
</dbReference>
<organism evidence="1 4">
    <name type="scientific">Crassostrea virginica</name>
    <name type="common">Eastern oyster</name>
    <dbReference type="NCBI Taxonomy" id="6565"/>
    <lineage>
        <taxon>Eukaryota</taxon>
        <taxon>Metazoa</taxon>
        <taxon>Spiralia</taxon>
        <taxon>Lophotrochozoa</taxon>
        <taxon>Mollusca</taxon>
        <taxon>Bivalvia</taxon>
        <taxon>Autobranchia</taxon>
        <taxon>Pteriomorphia</taxon>
        <taxon>Ostreida</taxon>
        <taxon>Ostreoidea</taxon>
        <taxon>Ostreidae</taxon>
        <taxon>Crassostrea</taxon>
    </lineage>
</organism>
<protein>
    <submittedName>
        <fullName evidence="2 3">Guanine nucleotide exchange C9orf72-like</fullName>
    </submittedName>
</protein>
<dbReference type="RefSeq" id="XP_022314536.1">
    <property type="nucleotide sequence ID" value="XM_022458828.1"/>
</dbReference>
<dbReference type="RefSeq" id="XP_022314538.1">
    <property type="nucleotide sequence ID" value="XM_022458830.1"/>
</dbReference>
<reference evidence="2 3" key="1">
    <citation type="submission" date="2025-04" db="UniProtKB">
        <authorList>
            <consortium name="RefSeq"/>
        </authorList>
    </citation>
    <scope>IDENTIFICATION</scope>
    <source>
        <tissue evidence="2 3">Whole sample</tissue>
    </source>
</reference>
<dbReference type="GO" id="GO:0005776">
    <property type="term" value="C:autophagosome"/>
    <property type="evidence" value="ECO:0007669"/>
    <property type="project" value="TreeGrafter"/>
</dbReference>
<dbReference type="Pfam" id="PF15019">
    <property type="entry name" value="C9orf72-like"/>
    <property type="match status" value="1"/>
</dbReference>
<dbReference type="RefSeq" id="XP_022314539.1">
    <property type="nucleotide sequence ID" value="XM_022458831.1"/>
</dbReference>
<gene>
    <name evidence="2 3 4 5 6" type="primary">LOC111119030</name>
</gene>
<name>A0A8B8CFG7_CRAVI</name>
<dbReference type="GeneID" id="111119030"/>
<sequence>MSSSKNIKQLIRNMSAGVIQIGSQEKVETMDSFIEEATPLSPSSKFSESNINIPGHNLIKYMMLSHWDNILGPRVVHFWNMGTSEFDTSFLSRISSQSLSGEICREVTGFIDHKLYEISDADVFVTAFIFTAMGISGPCVHALSIVIQKSDMTFFLNIQHLFLKCFERIIRKFKVNLSQVSVDFTFETTYTEFGELCHQCIENIGYLKKSMFPQKILLSSTYLCPAHHLDRDFLSCCISSHLSTFGRSFVIGDKVDSVNMMVKTLSLFNSPKERCCSRLAQQNEPHPYHHDMWLQGQVQTSDHLDLPVAEILYSQYPTTIIDLSQKMVRESPTYTEHVIHSQDQWYNELIGLQYEVTEPSIPQGELFFLHDKSDTLVSGLLDELDKLPSDCGVREAYIQQFNRSIQYKALCIIKYVECETNSGTIPFKGDLKKLQKDVCILSEGDFRIYLSAAEKLKPGLMGFIYSSKFSREHSNSGLSTNKPYVR</sequence>
<evidence type="ECO:0000313" key="2">
    <source>
        <dbReference type="RefSeq" id="XP_022314534.1"/>
    </source>
</evidence>
<evidence type="ECO:0000313" key="6">
    <source>
        <dbReference type="RefSeq" id="XP_022314539.1"/>
    </source>
</evidence>
<dbReference type="OrthoDB" id="10252077at2759"/>
<dbReference type="RefSeq" id="XP_022314534.1">
    <property type="nucleotide sequence ID" value="XM_022458826.1"/>
</dbReference>
<evidence type="ECO:0000313" key="5">
    <source>
        <dbReference type="RefSeq" id="XP_022314538.1"/>
    </source>
</evidence>
<proteinExistence type="predicted"/>
<dbReference type="GO" id="GO:0005085">
    <property type="term" value="F:guanyl-nucleotide exchange factor activity"/>
    <property type="evidence" value="ECO:0007669"/>
    <property type="project" value="InterPro"/>
</dbReference>
<dbReference type="Proteomes" id="UP000694844">
    <property type="component" value="Chromosome 2"/>
</dbReference>
<keyword evidence="1" id="KW-1185">Reference proteome</keyword>
<dbReference type="KEGG" id="cvn:111119030"/>
<dbReference type="AlphaFoldDB" id="A0A8B8CFG7"/>
<evidence type="ECO:0000313" key="1">
    <source>
        <dbReference type="Proteomes" id="UP000694844"/>
    </source>
</evidence>
<dbReference type="InterPro" id="IPR027819">
    <property type="entry name" value="C9orf72"/>
</dbReference>
<dbReference type="PANTHER" id="PTHR31855">
    <property type="entry name" value="GUANINE NUCLEOTIDE EXCHANGE C9ORF72"/>
    <property type="match status" value="1"/>
</dbReference>
<dbReference type="PANTHER" id="PTHR31855:SF2">
    <property type="entry name" value="GUANINE NUCLEOTIDE EXCHANGE FACTOR C9ORF72"/>
    <property type="match status" value="1"/>
</dbReference>
<dbReference type="GO" id="GO:0006897">
    <property type="term" value="P:endocytosis"/>
    <property type="evidence" value="ECO:0007669"/>
    <property type="project" value="TreeGrafter"/>
</dbReference>
<accession>A0A8B8CFG7</accession>